<dbReference type="AlphaFoldDB" id="A0A072TL51"/>
<evidence type="ECO:0000313" key="4">
    <source>
        <dbReference type="Proteomes" id="UP000002051"/>
    </source>
</evidence>
<reference evidence="2 4" key="1">
    <citation type="journal article" date="2011" name="Nature">
        <title>The Medicago genome provides insight into the evolution of rhizobial symbioses.</title>
        <authorList>
            <person name="Young N.D."/>
            <person name="Debelle F."/>
            <person name="Oldroyd G.E."/>
            <person name="Geurts R."/>
            <person name="Cannon S.B."/>
            <person name="Udvardi M.K."/>
            <person name="Benedito V.A."/>
            <person name="Mayer K.F."/>
            <person name="Gouzy J."/>
            <person name="Schoof H."/>
            <person name="Van de Peer Y."/>
            <person name="Proost S."/>
            <person name="Cook D.R."/>
            <person name="Meyers B.C."/>
            <person name="Spannagl M."/>
            <person name="Cheung F."/>
            <person name="De Mita S."/>
            <person name="Krishnakumar V."/>
            <person name="Gundlach H."/>
            <person name="Zhou S."/>
            <person name="Mudge J."/>
            <person name="Bharti A.K."/>
            <person name="Murray J.D."/>
            <person name="Naoumkina M.A."/>
            <person name="Rosen B."/>
            <person name="Silverstein K.A."/>
            <person name="Tang H."/>
            <person name="Rombauts S."/>
            <person name="Zhao P.X."/>
            <person name="Zhou P."/>
            <person name="Barbe V."/>
            <person name="Bardou P."/>
            <person name="Bechner M."/>
            <person name="Bellec A."/>
            <person name="Berger A."/>
            <person name="Berges H."/>
            <person name="Bidwell S."/>
            <person name="Bisseling T."/>
            <person name="Choisne N."/>
            <person name="Couloux A."/>
            <person name="Denny R."/>
            <person name="Deshpande S."/>
            <person name="Dai X."/>
            <person name="Doyle J.J."/>
            <person name="Dudez A.M."/>
            <person name="Farmer A.D."/>
            <person name="Fouteau S."/>
            <person name="Franken C."/>
            <person name="Gibelin C."/>
            <person name="Gish J."/>
            <person name="Goldstein S."/>
            <person name="Gonzalez A.J."/>
            <person name="Green P.J."/>
            <person name="Hallab A."/>
            <person name="Hartog M."/>
            <person name="Hua A."/>
            <person name="Humphray S.J."/>
            <person name="Jeong D.H."/>
            <person name="Jing Y."/>
            <person name="Jocker A."/>
            <person name="Kenton S.M."/>
            <person name="Kim D.J."/>
            <person name="Klee K."/>
            <person name="Lai H."/>
            <person name="Lang C."/>
            <person name="Lin S."/>
            <person name="Macmil S.L."/>
            <person name="Magdelenat G."/>
            <person name="Matthews L."/>
            <person name="McCorrison J."/>
            <person name="Monaghan E.L."/>
            <person name="Mun J.H."/>
            <person name="Najar F.Z."/>
            <person name="Nicholson C."/>
            <person name="Noirot C."/>
            <person name="O'Bleness M."/>
            <person name="Paule C.R."/>
            <person name="Poulain J."/>
            <person name="Prion F."/>
            <person name="Qin B."/>
            <person name="Qu C."/>
            <person name="Retzel E.F."/>
            <person name="Riddle C."/>
            <person name="Sallet E."/>
            <person name="Samain S."/>
            <person name="Samson N."/>
            <person name="Sanders I."/>
            <person name="Saurat O."/>
            <person name="Scarpelli C."/>
            <person name="Schiex T."/>
            <person name="Segurens B."/>
            <person name="Severin A.J."/>
            <person name="Sherrier D.J."/>
            <person name="Shi R."/>
            <person name="Sims S."/>
            <person name="Singer S.R."/>
            <person name="Sinharoy S."/>
            <person name="Sterck L."/>
            <person name="Viollet A."/>
            <person name="Wang B.B."/>
            <person name="Wang K."/>
            <person name="Wang M."/>
            <person name="Wang X."/>
            <person name="Warfsmann J."/>
            <person name="Weissenbach J."/>
            <person name="White D.D."/>
            <person name="White J.D."/>
            <person name="Wiley G.B."/>
            <person name="Wincker P."/>
            <person name="Xing Y."/>
            <person name="Yang L."/>
            <person name="Yao Z."/>
            <person name="Ying F."/>
            <person name="Zhai J."/>
            <person name="Zhou L."/>
            <person name="Zuber A."/>
            <person name="Denarie J."/>
            <person name="Dixon R.A."/>
            <person name="May G.D."/>
            <person name="Schwartz D.C."/>
            <person name="Rogers J."/>
            <person name="Quetier F."/>
            <person name="Town C.D."/>
            <person name="Roe B.A."/>
        </authorList>
    </citation>
    <scope>NUCLEOTIDE SEQUENCE [LARGE SCALE GENOMIC DNA]</scope>
    <source>
        <strain evidence="2">A17</strain>
        <strain evidence="3 4">cv. Jemalong A17</strain>
    </source>
</reference>
<feature type="region of interest" description="Disordered" evidence="1">
    <location>
        <begin position="28"/>
        <end position="66"/>
    </location>
</feature>
<dbReference type="HOGENOM" id="CLU_2376063_0_0_1"/>
<dbReference type="Proteomes" id="UP000002051">
    <property type="component" value="Chromosome 8"/>
</dbReference>
<feature type="compositionally biased region" description="Acidic residues" evidence="1">
    <location>
        <begin position="28"/>
        <end position="39"/>
    </location>
</feature>
<name>A0A072TL51_MEDTR</name>
<protein>
    <submittedName>
        <fullName evidence="2 3">Uncharacterized protein</fullName>
    </submittedName>
</protein>
<accession>A0A072TL51</accession>
<evidence type="ECO:0000313" key="3">
    <source>
        <dbReference type="EnsemblPlants" id="KEH18239"/>
    </source>
</evidence>
<organism evidence="2 4">
    <name type="scientific">Medicago truncatula</name>
    <name type="common">Barrel medic</name>
    <name type="synonym">Medicago tribuloides</name>
    <dbReference type="NCBI Taxonomy" id="3880"/>
    <lineage>
        <taxon>Eukaryota</taxon>
        <taxon>Viridiplantae</taxon>
        <taxon>Streptophyta</taxon>
        <taxon>Embryophyta</taxon>
        <taxon>Tracheophyta</taxon>
        <taxon>Spermatophyta</taxon>
        <taxon>Magnoliopsida</taxon>
        <taxon>eudicotyledons</taxon>
        <taxon>Gunneridae</taxon>
        <taxon>Pentapetalae</taxon>
        <taxon>rosids</taxon>
        <taxon>fabids</taxon>
        <taxon>Fabales</taxon>
        <taxon>Fabaceae</taxon>
        <taxon>Papilionoideae</taxon>
        <taxon>50 kb inversion clade</taxon>
        <taxon>NPAAA clade</taxon>
        <taxon>Hologalegina</taxon>
        <taxon>IRL clade</taxon>
        <taxon>Trifolieae</taxon>
        <taxon>Medicago</taxon>
    </lineage>
</organism>
<keyword evidence="4" id="KW-1185">Reference proteome</keyword>
<proteinExistence type="predicted"/>
<dbReference type="EnsemblPlants" id="KEH18239">
    <property type="protein sequence ID" value="KEH18239"/>
    <property type="gene ID" value="MTR_8g015060"/>
</dbReference>
<reference evidence="2 4" key="2">
    <citation type="journal article" date="2014" name="BMC Genomics">
        <title>An improved genome release (version Mt4.0) for the model legume Medicago truncatula.</title>
        <authorList>
            <person name="Tang H."/>
            <person name="Krishnakumar V."/>
            <person name="Bidwell S."/>
            <person name="Rosen B."/>
            <person name="Chan A."/>
            <person name="Zhou S."/>
            <person name="Gentzbittel L."/>
            <person name="Childs K.L."/>
            <person name="Yandell M."/>
            <person name="Gundlach H."/>
            <person name="Mayer K.F."/>
            <person name="Schwartz D.C."/>
            <person name="Town C.D."/>
        </authorList>
    </citation>
    <scope>GENOME REANNOTATION</scope>
    <source>
        <strain evidence="2">A17</strain>
        <strain evidence="3 4">cv. Jemalong A17</strain>
    </source>
</reference>
<dbReference type="EMBL" id="CM001224">
    <property type="protein sequence ID" value="KEH18239.1"/>
    <property type="molecule type" value="Genomic_DNA"/>
</dbReference>
<sequence length="95" mass="10978">MVLAFRYGDGDEKWFWHSDTVMMMNDGVDDEIEDSSGDDDERRNFRVRGWCPSPRQGRPLDSKSTYNGNDIYLPPKALAGLEPGFSRIQNLSFYH</sequence>
<reference evidence="3" key="3">
    <citation type="submission" date="2015-04" db="UniProtKB">
        <authorList>
            <consortium name="EnsemblPlants"/>
        </authorList>
    </citation>
    <scope>IDENTIFICATION</scope>
    <source>
        <strain evidence="3">cv. Jemalong A17</strain>
    </source>
</reference>
<evidence type="ECO:0000256" key="1">
    <source>
        <dbReference type="SAM" id="MobiDB-lite"/>
    </source>
</evidence>
<gene>
    <name evidence="2" type="ordered locus">MTR_8g015060</name>
</gene>
<evidence type="ECO:0000313" key="2">
    <source>
        <dbReference type="EMBL" id="KEH18239.1"/>
    </source>
</evidence>